<gene>
    <name evidence="3" type="ORF">UCREL1_1227</name>
</gene>
<feature type="region of interest" description="Disordered" evidence="1">
    <location>
        <begin position="273"/>
        <end position="299"/>
    </location>
</feature>
<dbReference type="EMBL" id="KB705596">
    <property type="protein sequence ID" value="EMR71712.1"/>
    <property type="molecule type" value="Genomic_DNA"/>
</dbReference>
<protein>
    <submittedName>
        <fullName evidence="3">Putative duf1115 domain protein</fullName>
    </submittedName>
</protein>
<dbReference type="Proteomes" id="UP000012174">
    <property type="component" value="Unassembled WGS sequence"/>
</dbReference>
<feature type="domain" description="Small nuclear ribonucleoprotein Prp3 C-terminal" evidence="2">
    <location>
        <begin position="209"/>
        <end position="288"/>
    </location>
</feature>
<dbReference type="SUPFAM" id="SSF54495">
    <property type="entry name" value="UBC-like"/>
    <property type="match status" value="1"/>
</dbReference>
<reference evidence="4" key="1">
    <citation type="journal article" date="2013" name="Genome Announc.">
        <title>Draft genome sequence of the grapevine dieback fungus Eutypa lata UCR-EL1.</title>
        <authorList>
            <person name="Blanco-Ulate B."/>
            <person name="Rolshausen P.E."/>
            <person name="Cantu D."/>
        </authorList>
    </citation>
    <scope>NUCLEOTIDE SEQUENCE [LARGE SCALE GENOMIC DNA]</scope>
    <source>
        <strain evidence="4">UCR-EL1</strain>
    </source>
</reference>
<evidence type="ECO:0000256" key="1">
    <source>
        <dbReference type="SAM" id="MobiDB-lite"/>
    </source>
</evidence>
<dbReference type="InterPro" id="IPR017359">
    <property type="entry name" value="Phi-like"/>
</dbReference>
<organism evidence="3 4">
    <name type="scientific">Eutypa lata (strain UCR-EL1)</name>
    <name type="common">Grapevine dieback disease fungus</name>
    <name type="synonym">Eutypa armeniacae</name>
    <dbReference type="NCBI Taxonomy" id="1287681"/>
    <lineage>
        <taxon>Eukaryota</taxon>
        <taxon>Fungi</taxon>
        <taxon>Dikarya</taxon>
        <taxon>Ascomycota</taxon>
        <taxon>Pezizomycotina</taxon>
        <taxon>Sordariomycetes</taxon>
        <taxon>Xylariomycetidae</taxon>
        <taxon>Xylariales</taxon>
        <taxon>Diatrypaceae</taxon>
        <taxon>Eutypa</taxon>
    </lineage>
</organism>
<dbReference type="InterPro" id="IPR016135">
    <property type="entry name" value="UBQ-conjugating_enzyme/RWD"/>
</dbReference>
<proteinExistence type="predicted"/>
<evidence type="ECO:0000313" key="4">
    <source>
        <dbReference type="Proteomes" id="UP000012174"/>
    </source>
</evidence>
<dbReference type="OrthoDB" id="432412at2759"/>
<dbReference type="InterPro" id="IPR010541">
    <property type="entry name" value="Prp3_C"/>
</dbReference>
<dbReference type="PANTHER" id="PTHR15955">
    <property type="entry name" value="RWD DOMAIN CONTAINING PROTEIN 2"/>
    <property type="match status" value="1"/>
</dbReference>
<dbReference type="HOGENOM" id="CLU_064566_0_0_1"/>
<dbReference type="STRING" id="1287681.M7T533"/>
<dbReference type="InterPro" id="IPR059181">
    <property type="entry name" value="RWDD2A-B_C"/>
</dbReference>
<accession>M7T533</accession>
<name>M7T533_EUTLA</name>
<dbReference type="Pfam" id="PF06544">
    <property type="entry name" value="Prp3_C"/>
    <property type="match status" value="1"/>
</dbReference>
<evidence type="ECO:0000259" key="2">
    <source>
        <dbReference type="Pfam" id="PF06544"/>
    </source>
</evidence>
<sequence>MAGATTSAAVLPKELMELQLGQIDLLMAMYPSEDDIVLEDSSRELLRTLREWCDGSSSHGEALPPSHVPSGLSFVLNLEVAEGVSLSASKRLQLDMTWPLRCEGANMPVEPPAPKVRIRQPDWLSRAETSQLTAEIPSPSTPGDGGDGDNDNDNDNDILAIIEHIKDATSQHIATSSASSKPQDAANNLTAKKKNSSGDAGPPPAVVRAWFYFPSISTRAKRDDLVHHAPGYGLTGFLLAGKPGVLCLEGGARDIDAFMRFIKTESWGDIPAHHKKVSERWREEESESESGDGDGAPGRIGIGVGIKRAFSDMSEITETLGGARRGERANRNDMKALEAWLGERGLGEAFAKVLI</sequence>
<dbReference type="OMA" id="IDAYMSF"/>
<feature type="region of interest" description="Disordered" evidence="1">
    <location>
        <begin position="127"/>
        <end position="155"/>
    </location>
</feature>
<feature type="region of interest" description="Disordered" evidence="1">
    <location>
        <begin position="171"/>
        <end position="201"/>
    </location>
</feature>
<feature type="compositionally biased region" description="Acidic residues" evidence="1">
    <location>
        <begin position="146"/>
        <end position="155"/>
    </location>
</feature>
<evidence type="ECO:0000313" key="3">
    <source>
        <dbReference type="EMBL" id="EMR71712.1"/>
    </source>
</evidence>
<keyword evidence="4" id="KW-1185">Reference proteome</keyword>
<dbReference type="eggNOG" id="ENOG502S0MQ">
    <property type="taxonomic scope" value="Eukaryota"/>
</dbReference>
<dbReference type="CDD" id="cd24163">
    <property type="entry name" value="RWDD2_C"/>
    <property type="match status" value="1"/>
</dbReference>
<feature type="compositionally biased region" description="Polar residues" evidence="1">
    <location>
        <begin position="171"/>
        <end position="190"/>
    </location>
</feature>
<dbReference type="KEGG" id="ela:UCREL1_1227"/>
<dbReference type="PANTHER" id="PTHR15955:SF10">
    <property type="entry name" value="DUF1115 DOMAIN PROTEIN (AFU_ORTHOLOGUE AFUA_5G14750)"/>
    <property type="match status" value="1"/>
</dbReference>
<dbReference type="Gene3D" id="3.10.110.10">
    <property type="entry name" value="Ubiquitin Conjugating Enzyme"/>
    <property type="match status" value="1"/>
</dbReference>
<dbReference type="AlphaFoldDB" id="M7T533"/>